<comment type="caution">
    <text evidence="1">The sequence shown here is derived from an EMBL/GenBank/DDBJ whole genome shotgun (WGS) entry which is preliminary data.</text>
</comment>
<accession>A0AAN7MKJ4</accession>
<name>A0AAN7MKJ4_TRANT</name>
<protein>
    <submittedName>
        <fullName evidence="1">Uncharacterized protein</fullName>
    </submittedName>
</protein>
<evidence type="ECO:0000313" key="2">
    <source>
        <dbReference type="Proteomes" id="UP001346149"/>
    </source>
</evidence>
<dbReference type="AlphaFoldDB" id="A0AAN7MKJ4"/>
<gene>
    <name evidence="1" type="ORF">SAY86_021509</name>
</gene>
<dbReference type="Proteomes" id="UP001346149">
    <property type="component" value="Unassembled WGS sequence"/>
</dbReference>
<reference evidence="1 2" key="1">
    <citation type="journal article" date="2023" name="Hortic Res">
        <title>Pangenome of water caltrop reveals structural variations and asymmetric subgenome divergence after allopolyploidization.</title>
        <authorList>
            <person name="Zhang X."/>
            <person name="Chen Y."/>
            <person name="Wang L."/>
            <person name="Yuan Y."/>
            <person name="Fang M."/>
            <person name="Shi L."/>
            <person name="Lu R."/>
            <person name="Comes H.P."/>
            <person name="Ma Y."/>
            <person name="Chen Y."/>
            <person name="Huang G."/>
            <person name="Zhou Y."/>
            <person name="Zheng Z."/>
            <person name="Qiu Y."/>
        </authorList>
    </citation>
    <scope>NUCLEOTIDE SEQUENCE [LARGE SCALE GENOMIC DNA]</scope>
    <source>
        <strain evidence="1">F231</strain>
    </source>
</reference>
<organism evidence="1 2">
    <name type="scientific">Trapa natans</name>
    <name type="common">Water chestnut</name>
    <dbReference type="NCBI Taxonomy" id="22666"/>
    <lineage>
        <taxon>Eukaryota</taxon>
        <taxon>Viridiplantae</taxon>
        <taxon>Streptophyta</taxon>
        <taxon>Embryophyta</taxon>
        <taxon>Tracheophyta</taxon>
        <taxon>Spermatophyta</taxon>
        <taxon>Magnoliopsida</taxon>
        <taxon>eudicotyledons</taxon>
        <taxon>Gunneridae</taxon>
        <taxon>Pentapetalae</taxon>
        <taxon>rosids</taxon>
        <taxon>malvids</taxon>
        <taxon>Myrtales</taxon>
        <taxon>Lythraceae</taxon>
        <taxon>Trapa</taxon>
    </lineage>
</organism>
<evidence type="ECO:0000313" key="1">
    <source>
        <dbReference type="EMBL" id="KAK4801022.1"/>
    </source>
</evidence>
<dbReference type="EMBL" id="JAXQNO010000003">
    <property type="protein sequence ID" value="KAK4801022.1"/>
    <property type="molecule type" value="Genomic_DNA"/>
</dbReference>
<sequence>MEPDRSYSILLQCKASDEDYGAILSTPTIQSLPLLSVTTGRGITSQCHVERQRRASEDEVVEESPLTLMSATAATSFFIVMAAAGRGAAPFEGLGRSSCPSVAVPGAEQQVDERTEDVAVVRPVVDAQFGSSQEDPSLLEPNLGSSQWDLRLGYLV</sequence>
<proteinExistence type="predicted"/>
<keyword evidence="2" id="KW-1185">Reference proteome</keyword>